<dbReference type="WBParaSite" id="MCU_004881-RA">
    <property type="protein sequence ID" value="MCU_004881-RA"/>
    <property type="gene ID" value="MCU_004881"/>
</dbReference>
<keyword evidence="2" id="KW-1133">Transmembrane helix</keyword>
<sequence>VEYPNPNRKTGTTEQASLTNQKPQPHVRRRPSESATQAMSVIKYWSSIVSFSGRLLIFLACYWKTERHRIG</sequence>
<evidence type="ECO:0000313" key="3">
    <source>
        <dbReference type="WBParaSite" id="MCU_004881-RA"/>
    </source>
</evidence>
<name>A0A5K3F1V8_MESCO</name>
<protein>
    <submittedName>
        <fullName evidence="3">Uncharacterized protein</fullName>
    </submittedName>
</protein>
<keyword evidence="2" id="KW-0812">Transmembrane</keyword>
<keyword evidence="2" id="KW-0472">Membrane</keyword>
<proteinExistence type="predicted"/>
<evidence type="ECO:0000256" key="1">
    <source>
        <dbReference type="SAM" id="MobiDB-lite"/>
    </source>
</evidence>
<organism evidence="3">
    <name type="scientific">Mesocestoides corti</name>
    <name type="common">Flatworm</name>
    <dbReference type="NCBI Taxonomy" id="53468"/>
    <lineage>
        <taxon>Eukaryota</taxon>
        <taxon>Metazoa</taxon>
        <taxon>Spiralia</taxon>
        <taxon>Lophotrochozoa</taxon>
        <taxon>Platyhelminthes</taxon>
        <taxon>Cestoda</taxon>
        <taxon>Eucestoda</taxon>
        <taxon>Cyclophyllidea</taxon>
        <taxon>Mesocestoididae</taxon>
        <taxon>Mesocestoides</taxon>
    </lineage>
</organism>
<accession>A0A5K3F1V8</accession>
<evidence type="ECO:0000256" key="2">
    <source>
        <dbReference type="SAM" id="Phobius"/>
    </source>
</evidence>
<dbReference type="AlphaFoldDB" id="A0A5K3F1V8"/>
<feature type="transmembrane region" description="Helical" evidence="2">
    <location>
        <begin position="44"/>
        <end position="63"/>
    </location>
</feature>
<feature type="compositionally biased region" description="Polar residues" evidence="1">
    <location>
        <begin position="7"/>
        <end position="23"/>
    </location>
</feature>
<feature type="region of interest" description="Disordered" evidence="1">
    <location>
        <begin position="1"/>
        <end position="33"/>
    </location>
</feature>
<reference evidence="3" key="1">
    <citation type="submission" date="2019-11" db="UniProtKB">
        <authorList>
            <consortium name="WormBaseParasite"/>
        </authorList>
    </citation>
    <scope>IDENTIFICATION</scope>
</reference>